<reference evidence="2 3" key="1">
    <citation type="submission" date="2021-06" db="EMBL/GenBank/DDBJ databases">
        <title>Caerostris extrusa draft genome.</title>
        <authorList>
            <person name="Kono N."/>
            <person name="Arakawa K."/>
        </authorList>
    </citation>
    <scope>NUCLEOTIDE SEQUENCE [LARGE SCALE GENOMIC DNA]</scope>
</reference>
<keyword evidence="3" id="KW-1185">Reference proteome</keyword>
<evidence type="ECO:0000313" key="2">
    <source>
        <dbReference type="EMBL" id="GIY72102.1"/>
    </source>
</evidence>
<evidence type="ECO:0000313" key="3">
    <source>
        <dbReference type="Proteomes" id="UP001054945"/>
    </source>
</evidence>
<accession>A0AAV4VPF3</accession>
<name>A0AAV4VPF3_CAEEX</name>
<evidence type="ECO:0000256" key="1">
    <source>
        <dbReference type="SAM" id="MobiDB-lite"/>
    </source>
</evidence>
<comment type="caution">
    <text evidence="2">The sequence shown here is derived from an EMBL/GenBank/DDBJ whole genome shotgun (WGS) entry which is preliminary data.</text>
</comment>
<dbReference type="EMBL" id="BPLR01014896">
    <property type="protein sequence ID" value="GIY72102.1"/>
    <property type="molecule type" value="Genomic_DNA"/>
</dbReference>
<proteinExistence type="predicted"/>
<gene>
    <name evidence="2" type="ORF">CEXT_474531</name>
</gene>
<dbReference type="Proteomes" id="UP001054945">
    <property type="component" value="Unassembled WGS sequence"/>
</dbReference>
<feature type="region of interest" description="Disordered" evidence="1">
    <location>
        <begin position="1"/>
        <end position="22"/>
    </location>
</feature>
<feature type="compositionally biased region" description="Polar residues" evidence="1">
    <location>
        <begin position="1"/>
        <end position="18"/>
    </location>
</feature>
<sequence>MPQESNNSHPNNSSALKNSSERFRKFVKLTNNSKKTKKTTPASVHCLFKGFVLRVKRLVNPNMKLESLTKGNGQFHRSHDRAP</sequence>
<organism evidence="2 3">
    <name type="scientific">Caerostris extrusa</name>
    <name type="common">Bark spider</name>
    <name type="synonym">Caerostris bankana</name>
    <dbReference type="NCBI Taxonomy" id="172846"/>
    <lineage>
        <taxon>Eukaryota</taxon>
        <taxon>Metazoa</taxon>
        <taxon>Ecdysozoa</taxon>
        <taxon>Arthropoda</taxon>
        <taxon>Chelicerata</taxon>
        <taxon>Arachnida</taxon>
        <taxon>Araneae</taxon>
        <taxon>Araneomorphae</taxon>
        <taxon>Entelegynae</taxon>
        <taxon>Araneoidea</taxon>
        <taxon>Araneidae</taxon>
        <taxon>Caerostris</taxon>
    </lineage>
</organism>
<dbReference type="AlphaFoldDB" id="A0AAV4VPF3"/>
<protein>
    <submittedName>
        <fullName evidence="2">Uncharacterized protein</fullName>
    </submittedName>
</protein>